<reference evidence="2" key="1">
    <citation type="journal article" date="2014" name="Front. Microbiol.">
        <title>High frequency of phylogenetically diverse reductive dehalogenase-homologous genes in deep subseafloor sedimentary metagenomes.</title>
        <authorList>
            <person name="Kawai M."/>
            <person name="Futagami T."/>
            <person name="Toyoda A."/>
            <person name="Takaki Y."/>
            <person name="Nishi S."/>
            <person name="Hori S."/>
            <person name="Arai W."/>
            <person name="Tsubouchi T."/>
            <person name="Morono Y."/>
            <person name="Uchiyama I."/>
            <person name="Ito T."/>
            <person name="Fujiyama A."/>
            <person name="Inagaki F."/>
            <person name="Takami H."/>
        </authorList>
    </citation>
    <scope>NUCLEOTIDE SEQUENCE</scope>
    <source>
        <strain evidence="2">Expedition CK06-06</strain>
    </source>
</reference>
<dbReference type="SUPFAM" id="SSF47413">
    <property type="entry name" value="lambda repressor-like DNA-binding domains"/>
    <property type="match status" value="1"/>
</dbReference>
<proteinExistence type="predicted"/>
<accession>X1RZ52</accession>
<evidence type="ECO:0000313" key="2">
    <source>
        <dbReference type="EMBL" id="GAI86042.1"/>
    </source>
</evidence>
<dbReference type="AlphaFoldDB" id="X1RZ52"/>
<dbReference type="CDD" id="cd00093">
    <property type="entry name" value="HTH_XRE"/>
    <property type="match status" value="1"/>
</dbReference>
<comment type="caution">
    <text evidence="2">The sequence shown here is derived from an EMBL/GenBank/DDBJ whole genome shotgun (WGS) entry which is preliminary data.</text>
</comment>
<sequence>METFGEKIRRLREKKGIYLRQVASFLEIDQALLSKIERGERKAQRNQVIKLAHFYKSNKDEFLTSWLSDKVVYDLDCEKNAIEVLKVAEEKIKYKRSLQ</sequence>
<feature type="domain" description="HTH cro/C1-type" evidence="1">
    <location>
        <begin position="8"/>
        <end position="62"/>
    </location>
</feature>
<dbReference type="InterPro" id="IPR001387">
    <property type="entry name" value="Cro/C1-type_HTH"/>
</dbReference>
<dbReference type="SMART" id="SM00530">
    <property type="entry name" value="HTH_XRE"/>
    <property type="match status" value="1"/>
</dbReference>
<protein>
    <recommendedName>
        <fullName evidence="1">HTH cro/C1-type domain-containing protein</fullName>
    </recommendedName>
</protein>
<gene>
    <name evidence="2" type="ORF">S12H4_12736</name>
</gene>
<name>X1RZ52_9ZZZZ</name>
<evidence type="ECO:0000259" key="1">
    <source>
        <dbReference type="PROSITE" id="PS50943"/>
    </source>
</evidence>
<dbReference type="PROSITE" id="PS50943">
    <property type="entry name" value="HTH_CROC1"/>
    <property type="match status" value="1"/>
</dbReference>
<dbReference type="InterPro" id="IPR010982">
    <property type="entry name" value="Lambda_DNA-bd_dom_sf"/>
</dbReference>
<organism evidence="2">
    <name type="scientific">marine sediment metagenome</name>
    <dbReference type="NCBI Taxonomy" id="412755"/>
    <lineage>
        <taxon>unclassified sequences</taxon>
        <taxon>metagenomes</taxon>
        <taxon>ecological metagenomes</taxon>
    </lineage>
</organism>
<dbReference type="EMBL" id="BARW01006081">
    <property type="protein sequence ID" value="GAI86042.1"/>
    <property type="molecule type" value="Genomic_DNA"/>
</dbReference>
<dbReference type="Pfam" id="PF13560">
    <property type="entry name" value="HTH_31"/>
    <property type="match status" value="1"/>
</dbReference>
<dbReference type="Gene3D" id="1.10.260.40">
    <property type="entry name" value="lambda repressor-like DNA-binding domains"/>
    <property type="match status" value="1"/>
</dbReference>
<dbReference type="GO" id="GO:0003677">
    <property type="term" value="F:DNA binding"/>
    <property type="evidence" value="ECO:0007669"/>
    <property type="project" value="InterPro"/>
</dbReference>